<dbReference type="EMBL" id="JAAZSQ010000008">
    <property type="protein sequence ID" value="NKX54987.1"/>
    <property type="molecule type" value="Genomic_DNA"/>
</dbReference>
<evidence type="ECO:0000313" key="2">
    <source>
        <dbReference type="Proteomes" id="UP000544090"/>
    </source>
</evidence>
<name>A0A7X6HD77_9MICC</name>
<accession>A0A7X6HD77</accession>
<feature type="non-terminal residue" evidence="1">
    <location>
        <position position="26"/>
    </location>
</feature>
<proteinExistence type="predicted"/>
<gene>
    <name evidence="1" type="ORF">HGG74_10620</name>
</gene>
<comment type="caution">
    <text evidence="1">The sequence shown here is derived from an EMBL/GenBank/DDBJ whole genome shotgun (WGS) entry which is preliminary data.</text>
</comment>
<dbReference type="Proteomes" id="UP000544090">
    <property type="component" value="Unassembled WGS sequence"/>
</dbReference>
<keyword evidence="2" id="KW-1185">Reference proteome</keyword>
<evidence type="ECO:0000313" key="1">
    <source>
        <dbReference type="EMBL" id="NKX54987.1"/>
    </source>
</evidence>
<organism evidence="1 2">
    <name type="scientific">Arthrobacter mobilis</name>
    <dbReference type="NCBI Taxonomy" id="2724944"/>
    <lineage>
        <taxon>Bacteria</taxon>
        <taxon>Bacillati</taxon>
        <taxon>Actinomycetota</taxon>
        <taxon>Actinomycetes</taxon>
        <taxon>Micrococcales</taxon>
        <taxon>Micrococcaceae</taxon>
        <taxon>Arthrobacter</taxon>
    </lineage>
</organism>
<reference evidence="1 2" key="1">
    <citation type="submission" date="2020-04" db="EMBL/GenBank/DDBJ databases">
        <title>Arthrobacter sp. nov.</title>
        <authorList>
            <person name="Liu S."/>
        </authorList>
    </citation>
    <scope>NUCLEOTIDE SEQUENCE [LARGE SCALE GENOMIC DNA]</scope>
    <source>
        <strain evidence="1 2">E918</strain>
    </source>
</reference>
<dbReference type="AlphaFoldDB" id="A0A7X6HD77"/>
<sequence>MRASERAYWSLREDIVEWRLPPGTVL</sequence>
<protein>
    <submittedName>
        <fullName evidence="1">GntR family transcriptional regulator</fullName>
    </submittedName>
</protein>